<feature type="compositionally biased region" description="Acidic residues" evidence="1">
    <location>
        <begin position="480"/>
        <end position="489"/>
    </location>
</feature>
<dbReference type="SUPFAM" id="SSF81383">
    <property type="entry name" value="F-box domain"/>
    <property type="match status" value="1"/>
</dbReference>
<dbReference type="PROSITE" id="PS50181">
    <property type="entry name" value="FBOX"/>
    <property type="match status" value="1"/>
</dbReference>
<reference evidence="3 4" key="1">
    <citation type="journal article" date="2024" name="IMA Fungus">
        <title>IMA Genome - F19 : A genome assembly and annotation guide to empower mycologists, including annotated draft genome sequences of Ceratocystis pirilliformis, Diaporthe australafricana, Fusarium ophioides, Paecilomyces lecythidis, and Sporothrix stenoceras.</title>
        <authorList>
            <person name="Aylward J."/>
            <person name="Wilson A.M."/>
            <person name="Visagie C.M."/>
            <person name="Spraker J."/>
            <person name="Barnes I."/>
            <person name="Buitendag C."/>
            <person name="Ceriani C."/>
            <person name="Del Mar Angel L."/>
            <person name="du Plessis D."/>
            <person name="Fuchs T."/>
            <person name="Gasser K."/>
            <person name="Kramer D."/>
            <person name="Li W."/>
            <person name="Munsamy K."/>
            <person name="Piso A."/>
            <person name="Price J.L."/>
            <person name="Sonnekus B."/>
            <person name="Thomas C."/>
            <person name="van der Nest A."/>
            <person name="van Dijk A."/>
            <person name="van Heerden A."/>
            <person name="van Vuuren N."/>
            <person name="Yilmaz N."/>
            <person name="Duong T.A."/>
            <person name="van der Merwe N.A."/>
            <person name="Wingfield M.J."/>
            <person name="Wingfield B.D."/>
        </authorList>
    </citation>
    <scope>NUCLEOTIDE SEQUENCE [LARGE SCALE GENOMIC DNA]</scope>
    <source>
        <strain evidence="3 4">CMW 5346</strain>
    </source>
</reference>
<dbReference type="InterPro" id="IPR036047">
    <property type="entry name" value="F-box-like_dom_sf"/>
</dbReference>
<name>A0ABR3Z9E7_9PEZI</name>
<dbReference type="PANTHER" id="PTHR13252">
    <property type="entry name" value="F-BOX ONLY PROTEIN 28"/>
    <property type="match status" value="1"/>
</dbReference>
<dbReference type="Gene3D" id="1.20.1280.50">
    <property type="match status" value="1"/>
</dbReference>
<organism evidence="3 4">
    <name type="scientific">Sporothrix stenoceras</name>
    <dbReference type="NCBI Taxonomy" id="5173"/>
    <lineage>
        <taxon>Eukaryota</taxon>
        <taxon>Fungi</taxon>
        <taxon>Dikarya</taxon>
        <taxon>Ascomycota</taxon>
        <taxon>Pezizomycotina</taxon>
        <taxon>Sordariomycetes</taxon>
        <taxon>Sordariomycetidae</taxon>
        <taxon>Ophiostomatales</taxon>
        <taxon>Ophiostomataceae</taxon>
        <taxon>Sporothrix</taxon>
    </lineage>
</organism>
<dbReference type="Pfam" id="PF12937">
    <property type="entry name" value="F-box-like"/>
    <property type="match status" value="1"/>
</dbReference>
<dbReference type="InterPro" id="IPR039719">
    <property type="entry name" value="FBXO28"/>
</dbReference>
<feature type="region of interest" description="Disordered" evidence="1">
    <location>
        <begin position="505"/>
        <end position="534"/>
    </location>
</feature>
<protein>
    <recommendedName>
        <fullName evidence="2">F-box domain-containing protein</fullName>
    </recommendedName>
</protein>
<dbReference type="PANTHER" id="PTHR13252:SF9">
    <property type="entry name" value="F-BOX ONLY PROTEIN 28"/>
    <property type="match status" value="1"/>
</dbReference>
<feature type="domain" description="F-box" evidence="2">
    <location>
        <begin position="3"/>
        <end position="49"/>
    </location>
</feature>
<evidence type="ECO:0000313" key="3">
    <source>
        <dbReference type="EMBL" id="KAL1896872.1"/>
    </source>
</evidence>
<dbReference type="EMBL" id="JAWCUI010000021">
    <property type="protein sequence ID" value="KAL1896872.1"/>
    <property type="molecule type" value="Genomic_DNA"/>
</dbReference>
<evidence type="ECO:0000259" key="2">
    <source>
        <dbReference type="PROSITE" id="PS50181"/>
    </source>
</evidence>
<dbReference type="SMART" id="SM00256">
    <property type="entry name" value="FBOX"/>
    <property type="match status" value="1"/>
</dbReference>
<evidence type="ECO:0000256" key="1">
    <source>
        <dbReference type="SAM" id="MobiDB-lite"/>
    </source>
</evidence>
<dbReference type="Proteomes" id="UP001583186">
    <property type="component" value="Unassembled WGS sequence"/>
</dbReference>
<proteinExistence type="predicted"/>
<sequence length="607" mass="67093">MASPDLEQLPTELILQIISYLEDDDIVAVQSTCRHLRAVCRDGGFWRARCFNESRLASTLRRKKWRHPAHQQQPQSSRARRIEIRAAWNDVFDNGEPISWYDEHVQRNTKIATNWFELPRRHDGHRLLDNADVLEVCGMALYRPQGAKEGANVSDEEDDDTDNANRLEGIPSLLAVAPLEDGSVCIWDINGTITRCGAIVQQSAPGLLFAGVESSENEKLVFNVTECVAVDSPRSLAYFAIQNRLVEVGLQTLSVVGTKSFPQNITALSSAHPSVPLSVGTRAGIHLHDSRAQSEEAMSTPGFRSVDEIVDDLHTAPFPQPGPLSITHVQEHGSEDTISNDIFAAGRISSILHYDRRKLSVVKNAIHSGASLCGLASIAYPFPAIEDYSSLKKSQDQAMGPGRTVVACGEYKSKGSLELYPVDESHADKHMVNRQTSSSAKIFSVVSHGTRLAVSDGAGFIRWFERDGFTEVRRYALGSDDYDEDGGGEEAERAPTEMPRLAPRRAHNNTTESGDIARKLLPIHQGSGSNSKRGTSYRNNGLLFWTGDKLGLISFTREKGTRSADFIKDTKTAAERATEEEGKAYRTKMRQLFKSARYFGEDSDSDD</sequence>
<evidence type="ECO:0000313" key="4">
    <source>
        <dbReference type="Proteomes" id="UP001583186"/>
    </source>
</evidence>
<comment type="caution">
    <text evidence="3">The sequence shown here is derived from an EMBL/GenBank/DDBJ whole genome shotgun (WGS) entry which is preliminary data.</text>
</comment>
<keyword evidence="4" id="KW-1185">Reference proteome</keyword>
<gene>
    <name evidence="3" type="ORF">Sste5346_004506</name>
</gene>
<feature type="region of interest" description="Disordered" evidence="1">
    <location>
        <begin position="480"/>
        <end position="499"/>
    </location>
</feature>
<dbReference type="InterPro" id="IPR001810">
    <property type="entry name" value="F-box_dom"/>
</dbReference>
<accession>A0ABR3Z9E7</accession>